<dbReference type="EMBL" id="BSDT01000001">
    <property type="protein sequence ID" value="GLI44575.1"/>
    <property type="molecule type" value="Genomic_DNA"/>
</dbReference>
<dbReference type="InterPro" id="IPR001466">
    <property type="entry name" value="Beta-lactam-related"/>
</dbReference>
<dbReference type="InterPro" id="IPR050491">
    <property type="entry name" value="AmpC-like"/>
</dbReference>
<keyword evidence="1" id="KW-0812">Transmembrane</keyword>
<dbReference type="Proteomes" id="UP001144313">
    <property type="component" value="Unassembled WGS sequence"/>
</dbReference>
<organism evidence="3 4">
    <name type="scientific">Glycomyces algeriensis</name>
    <dbReference type="NCBI Taxonomy" id="256037"/>
    <lineage>
        <taxon>Bacteria</taxon>
        <taxon>Bacillati</taxon>
        <taxon>Actinomycetota</taxon>
        <taxon>Actinomycetes</taxon>
        <taxon>Glycomycetales</taxon>
        <taxon>Glycomycetaceae</taxon>
        <taxon>Glycomyces</taxon>
    </lineage>
</organism>
<feature type="transmembrane region" description="Helical" evidence="1">
    <location>
        <begin position="454"/>
        <end position="473"/>
    </location>
</feature>
<reference evidence="3" key="1">
    <citation type="submission" date="2022-12" db="EMBL/GenBank/DDBJ databases">
        <title>Reference genome sequencing for broad-spectrum identification of bacterial and archaeal isolates by mass spectrometry.</title>
        <authorList>
            <person name="Sekiguchi Y."/>
            <person name="Tourlousse D.M."/>
        </authorList>
    </citation>
    <scope>NUCLEOTIDE SEQUENCE</scope>
    <source>
        <strain evidence="3">LLR39Z86</strain>
    </source>
</reference>
<dbReference type="PANTHER" id="PTHR46825">
    <property type="entry name" value="D-ALANYL-D-ALANINE-CARBOXYPEPTIDASE/ENDOPEPTIDASE AMPH"/>
    <property type="match status" value="1"/>
</dbReference>
<evidence type="ECO:0000256" key="1">
    <source>
        <dbReference type="SAM" id="Phobius"/>
    </source>
</evidence>
<accession>A0A9W6GCX4</accession>
<feature type="transmembrane region" description="Helical" evidence="1">
    <location>
        <begin position="415"/>
        <end position="434"/>
    </location>
</feature>
<keyword evidence="1" id="KW-0472">Membrane</keyword>
<keyword evidence="4" id="KW-1185">Reference proteome</keyword>
<feature type="transmembrane region" description="Helical" evidence="1">
    <location>
        <begin position="373"/>
        <end position="394"/>
    </location>
</feature>
<dbReference type="InterPro" id="IPR012338">
    <property type="entry name" value="Beta-lactam/transpept-like"/>
</dbReference>
<dbReference type="AlphaFoldDB" id="A0A9W6GCX4"/>
<dbReference type="RefSeq" id="WP_270117878.1">
    <property type="nucleotide sequence ID" value="NZ_BAAAOL010000001.1"/>
</dbReference>
<evidence type="ECO:0000313" key="4">
    <source>
        <dbReference type="Proteomes" id="UP001144313"/>
    </source>
</evidence>
<evidence type="ECO:0000313" key="3">
    <source>
        <dbReference type="EMBL" id="GLI44575.1"/>
    </source>
</evidence>
<name>A0A9W6GCX4_9ACTN</name>
<dbReference type="SUPFAM" id="SSF56601">
    <property type="entry name" value="beta-lactamase/transpeptidase-like"/>
    <property type="match status" value="1"/>
</dbReference>
<evidence type="ECO:0000259" key="2">
    <source>
        <dbReference type="Pfam" id="PF00144"/>
    </source>
</evidence>
<protein>
    <recommendedName>
        <fullName evidence="2">Beta-lactamase-related domain-containing protein</fullName>
    </recommendedName>
</protein>
<dbReference type="Gene3D" id="3.40.710.10">
    <property type="entry name" value="DD-peptidase/beta-lactamase superfamily"/>
    <property type="match status" value="1"/>
</dbReference>
<dbReference type="Pfam" id="PF00144">
    <property type="entry name" value="Beta-lactamase"/>
    <property type="match status" value="1"/>
</dbReference>
<dbReference type="PANTHER" id="PTHR46825:SF9">
    <property type="entry name" value="BETA-LACTAMASE-RELATED DOMAIN-CONTAINING PROTEIN"/>
    <property type="match status" value="1"/>
</dbReference>
<keyword evidence="1" id="KW-1133">Transmembrane helix</keyword>
<sequence>MHTTVFAALALALTAGPVPTPQAPATDLADIDAYIETRLEETNVPGAAWAVVTADGIEHQAAWGEDGSGAPMTESTPFLWGSVAKPVTATAVMTLVEDGRIDLDEPVRTYLPDFTLADADHAERITVWHLLEQTSGIPEGTGVTDRFDPTADPYGQALADLADAEPIAEPGAEFEYASANYLVLGALVQAVSSMPYEEYLHEAVLDPLGMDTAVADGDAAATVPDGHTFVFGQPVAIGAPFDPTGPSYGYLGGSAADLAAFAAASLPGGAGILTPDSLALMQTPAAAMNERIDYGLGWKIDNRNADLGTSTVWHTGGAPGYSAAVVLLPELDRAVVIAQNAYGHFQDGALVGTALSAARIAAGGEGYELETDWTYPVALAGIAALLLVGVVLIVRTFGRLRSGAESANRSWRVGAAMSGWVVAGTVVAYGAAFAVPALAPSRTLFQLMAPDLAWGLYAVAVVALVLAVVRVWLGAVRLRGRRTADPVGEG</sequence>
<gene>
    <name evidence="3" type="ORF">GALLR39Z86_44250</name>
</gene>
<proteinExistence type="predicted"/>
<feature type="domain" description="Beta-lactamase-related" evidence="2">
    <location>
        <begin position="31"/>
        <end position="344"/>
    </location>
</feature>
<comment type="caution">
    <text evidence="3">The sequence shown here is derived from an EMBL/GenBank/DDBJ whole genome shotgun (WGS) entry which is preliminary data.</text>
</comment>